<evidence type="ECO:0000256" key="1">
    <source>
        <dbReference type="ARBA" id="ARBA00001946"/>
    </source>
</evidence>
<keyword evidence="7" id="KW-0443">Lipid metabolism</keyword>
<evidence type="ECO:0000313" key="10">
    <source>
        <dbReference type="EMBL" id="TQM68395.1"/>
    </source>
</evidence>
<keyword evidence="6" id="KW-0067">ATP-binding</keyword>
<dbReference type="AlphaFoldDB" id="A0A543ICT6"/>
<evidence type="ECO:0000256" key="8">
    <source>
        <dbReference type="ARBA" id="ARBA00023264"/>
    </source>
</evidence>
<dbReference type="InterPro" id="IPR001206">
    <property type="entry name" value="Diacylglycerol_kinase_cat_dom"/>
</dbReference>
<dbReference type="Gene3D" id="3.40.50.10330">
    <property type="entry name" value="Probable inorganic polyphosphate/atp-NAD kinase, domain 1"/>
    <property type="match status" value="1"/>
</dbReference>
<keyword evidence="3" id="KW-0808">Transferase</keyword>
<dbReference type="InterPro" id="IPR017438">
    <property type="entry name" value="ATP-NAD_kinase_N"/>
</dbReference>
<keyword evidence="11" id="KW-1185">Reference proteome</keyword>
<dbReference type="InterPro" id="IPR045540">
    <property type="entry name" value="YegS/DAGK_C"/>
</dbReference>
<dbReference type="GO" id="GO:0005524">
    <property type="term" value="F:ATP binding"/>
    <property type="evidence" value="ECO:0007669"/>
    <property type="project" value="UniProtKB-KW"/>
</dbReference>
<dbReference type="Pfam" id="PF19279">
    <property type="entry name" value="YegS_C"/>
    <property type="match status" value="1"/>
</dbReference>
<dbReference type="Proteomes" id="UP000316706">
    <property type="component" value="Unassembled WGS sequence"/>
</dbReference>
<sequence>MPASDRGPRSFTAIVNPAAGDSASASSLITLARLLREAGADVAVEYSRGLDHATGVARAAAETGRVVLGVGGDGMVGCVGGALAGMESGTDGGADAGKGGGADARPGPVFGIVPAGRGNDFARQLGVPSDPEELAKLLLEGEPRAVDAIEANGTPVLGSVYAGVDAVANDNANKTRLLRGSAAYYFGALRAIVTWRPADYRITVDGEAFERRGYTVVAANSGFYGFGRHIAPDARVDDGLLDVILIRSAPKRLFFAVMRELEDGSHVRRPEVEVMRGREVRIELTGPPARTLPYGADGELPGVLPVTARVMPGALRVLAP</sequence>
<dbReference type="SMART" id="SM00046">
    <property type="entry name" value="DAGKc"/>
    <property type="match status" value="1"/>
</dbReference>
<evidence type="ECO:0000256" key="6">
    <source>
        <dbReference type="ARBA" id="ARBA00022840"/>
    </source>
</evidence>
<keyword evidence="5 10" id="KW-0418">Kinase</keyword>
<evidence type="ECO:0000313" key="11">
    <source>
        <dbReference type="Proteomes" id="UP000316706"/>
    </source>
</evidence>
<evidence type="ECO:0000259" key="9">
    <source>
        <dbReference type="PROSITE" id="PS50146"/>
    </source>
</evidence>
<gene>
    <name evidence="10" type="ORF">FHX41_2040</name>
</gene>
<proteinExistence type="inferred from homology"/>
<reference evidence="10 11" key="1">
    <citation type="submission" date="2019-06" db="EMBL/GenBank/DDBJ databases">
        <title>Sequencing the genomes of 1000 actinobacteria strains.</title>
        <authorList>
            <person name="Klenk H.-P."/>
        </authorList>
    </citation>
    <scope>NUCLEOTIDE SEQUENCE [LARGE SCALE GENOMIC DNA]</scope>
    <source>
        <strain evidence="10 11">DSM 45043</strain>
    </source>
</reference>
<evidence type="ECO:0000256" key="4">
    <source>
        <dbReference type="ARBA" id="ARBA00022741"/>
    </source>
</evidence>
<dbReference type="InterPro" id="IPR016064">
    <property type="entry name" value="NAD/diacylglycerol_kinase_sf"/>
</dbReference>
<dbReference type="GO" id="GO:0008654">
    <property type="term" value="P:phospholipid biosynthetic process"/>
    <property type="evidence" value="ECO:0007669"/>
    <property type="project" value="UniProtKB-KW"/>
</dbReference>
<keyword evidence="7" id="KW-0444">Lipid biosynthesis</keyword>
<evidence type="ECO:0000256" key="2">
    <source>
        <dbReference type="ARBA" id="ARBA00005983"/>
    </source>
</evidence>
<dbReference type="PROSITE" id="PS50146">
    <property type="entry name" value="DAGK"/>
    <property type="match status" value="1"/>
</dbReference>
<comment type="cofactor">
    <cofactor evidence="1">
        <name>Mg(2+)</name>
        <dbReference type="ChEBI" id="CHEBI:18420"/>
    </cofactor>
</comment>
<dbReference type="OrthoDB" id="142078at2"/>
<dbReference type="GO" id="GO:0016301">
    <property type="term" value="F:kinase activity"/>
    <property type="evidence" value="ECO:0007669"/>
    <property type="project" value="UniProtKB-KW"/>
</dbReference>
<name>A0A543ICT6_9ACTN</name>
<organism evidence="10 11">
    <name type="scientific">Actinomadura hallensis</name>
    <dbReference type="NCBI Taxonomy" id="337895"/>
    <lineage>
        <taxon>Bacteria</taxon>
        <taxon>Bacillati</taxon>
        <taxon>Actinomycetota</taxon>
        <taxon>Actinomycetes</taxon>
        <taxon>Streptosporangiales</taxon>
        <taxon>Thermomonosporaceae</taxon>
        <taxon>Actinomadura</taxon>
    </lineage>
</organism>
<keyword evidence="4" id="KW-0547">Nucleotide-binding</keyword>
<dbReference type="Pfam" id="PF00781">
    <property type="entry name" value="DAGK_cat"/>
    <property type="match status" value="1"/>
</dbReference>
<keyword evidence="7" id="KW-0594">Phospholipid biosynthesis</keyword>
<dbReference type="EMBL" id="VFPO01000001">
    <property type="protein sequence ID" value="TQM68395.1"/>
    <property type="molecule type" value="Genomic_DNA"/>
</dbReference>
<dbReference type="PANTHER" id="PTHR12358:SF106">
    <property type="entry name" value="LIPID KINASE YEGS"/>
    <property type="match status" value="1"/>
</dbReference>
<feature type="domain" description="DAGKc" evidence="9">
    <location>
        <begin position="6"/>
        <end position="155"/>
    </location>
</feature>
<dbReference type="SUPFAM" id="SSF111331">
    <property type="entry name" value="NAD kinase/diacylglycerol kinase-like"/>
    <property type="match status" value="1"/>
</dbReference>
<dbReference type="GO" id="GO:0005886">
    <property type="term" value="C:plasma membrane"/>
    <property type="evidence" value="ECO:0007669"/>
    <property type="project" value="TreeGrafter"/>
</dbReference>
<evidence type="ECO:0000256" key="7">
    <source>
        <dbReference type="ARBA" id="ARBA00023209"/>
    </source>
</evidence>
<dbReference type="RefSeq" id="WP_141967822.1">
    <property type="nucleotide sequence ID" value="NZ_VFPO01000001.1"/>
</dbReference>
<dbReference type="Gene3D" id="2.60.200.40">
    <property type="match status" value="1"/>
</dbReference>
<dbReference type="PANTHER" id="PTHR12358">
    <property type="entry name" value="SPHINGOSINE KINASE"/>
    <property type="match status" value="1"/>
</dbReference>
<evidence type="ECO:0000256" key="5">
    <source>
        <dbReference type="ARBA" id="ARBA00022777"/>
    </source>
</evidence>
<comment type="similarity">
    <text evidence="2">Belongs to the diacylglycerol/lipid kinase family.</text>
</comment>
<evidence type="ECO:0000256" key="3">
    <source>
        <dbReference type="ARBA" id="ARBA00022679"/>
    </source>
</evidence>
<dbReference type="InterPro" id="IPR050187">
    <property type="entry name" value="Lipid_Phosphate_FormReg"/>
</dbReference>
<keyword evidence="8" id="KW-1208">Phospholipid metabolism</keyword>
<comment type="caution">
    <text evidence="10">The sequence shown here is derived from an EMBL/GenBank/DDBJ whole genome shotgun (WGS) entry which is preliminary data.</text>
</comment>
<accession>A0A543ICT6</accession>
<protein>
    <submittedName>
        <fullName evidence="10">YegS/Rv2252/BmrU family lipid kinase</fullName>
    </submittedName>
</protein>